<protein>
    <recommendedName>
        <fullName evidence="7">Nudix hydrolase domain-containing protein</fullName>
    </recommendedName>
</protein>
<sequence>MLNKIRESYQNTRPSDDPVLEVMNRLPSNIVEGYLQKINLKHAGVLLGLQPTESGINIIFTKRTAKLKNHAGEISFPGGSYDDSQDKDIIETALREANEEIGLFRSYEIIGFVPPQISLGTGFIVTPVVASVEADFLPVPNEDEVEEIFKVPLDFFMNEKNLQHEHRIFDSIKWSVYSYSYDQYYIWGLTAQIIRKFCSLI</sequence>
<dbReference type="EMBL" id="UINC01017220">
    <property type="protein sequence ID" value="SVA71091.1"/>
    <property type="molecule type" value="Genomic_DNA"/>
</dbReference>
<dbReference type="GO" id="GO:0046872">
    <property type="term" value="F:metal ion binding"/>
    <property type="evidence" value="ECO:0007669"/>
    <property type="project" value="UniProtKB-KW"/>
</dbReference>
<evidence type="ECO:0000256" key="3">
    <source>
        <dbReference type="ARBA" id="ARBA00022723"/>
    </source>
</evidence>
<dbReference type="SUPFAM" id="SSF55811">
    <property type="entry name" value="Nudix"/>
    <property type="match status" value="1"/>
</dbReference>
<name>A0A381Y347_9ZZZZ</name>
<evidence type="ECO:0000256" key="1">
    <source>
        <dbReference type="ARBA" id="ARBA00001936"/>
    </source>
</evidence>
<dbReference type="InterPro" id="IPR015797">
    <property type="entry name" value="NUDIX_hydrolase-like_dom_sf"/>
</dbReference>
<keyword evidence="6" id="KW-0464">Manganese</keyword>
<dbReference type="PANTHER" id="PTHR12992">
    <property type="entry name" value="NUDIX HYDROLASE"/>
    <property type="match status" value="1"/>
</dbReference>
<keyword evidence="3" id="KW-0479">Metal-binding</keyword>
<comment type="cofactor">
    <cofactor evidence="2">
        <name>Mg(2+)</name>
        <dbReference type="ChEBI" id="CHEBI:18420"/>
    </cofactor>
</comment>
<organism evidence="8">
    <name type="scientific">marine metagenome</name>
    <dbReference type="NCBI Taxonomy" id="408172"/>
    <lineage>
        <taxon>unclassified sequences</taxon>
        <taxon>metagenomes</taxon>
        <taxon>ecological metagenomes</taxon>
    </lineage>
</organism>
<evidence type="ECO:0000259" key="7">
    <source>
        <dbReference type="PROSITE" id="PS51462"/>
    </source>
</evidence>
<dbReference type="GO" id="GO:0010945">
    <property type="term" value="F:coenzyme A diphosphatase activity"/>
    <property type="evidence" value="ECO:0007669"/>
    <property type="project" value="InterPro"/>
</dbReference>
<proteinExistence type="predicted"/>
<dbReference type="PROSITE" id="PS51462">
    <property type="entry name" value="NUDIX"/>
    <property type="match status" value="1"/>
</dbReference>
<evidence type="ECO:0000256" key="2">
    <source>
        <dbReference type="ARBA" id="ARBA00001946"/>
    </source>
</evidence>
<dbReference type="InterPro" id="IPR045121">
    <property type="entry name" value="CoAse"/>
</dbReference>
<dbReference type="PANTHER" id="PTHR12992:SF11">
    <property type="entry name" value="MITOCHONDRIAL COENZYME A DIPHOSPHATASE NUDT8"/>
    <property type="match status" value="1"/>
</dbReference>
<dbReference type="Pfam" id="PF00293">
    <property type="entry name" value="NUDIX"/>
    <property type="match status" value="1"/>
</dbReference>
<accession>A0A381Y347</accession>
<dbReference type="InterPro" id="IPR000086">
    <property type="entry name" value="NUDIX_hydrolase_dom"/>
</dbReference>
<evidence type="ECO:0000256" key="5">
    <source>
        <dbReference type="ARBA" id="ARBA00022842"/>
    </source>
</evidence>
<dbReference type="AlphaFoldDB" id="A0A381Y347"/>
<evidence type="ECO:0000256" key="4">
    <source>
        <dbReference type="ARBA" id="ARBA00022801"/>
    </source>
</evidence>
<feature type="domain" description="Nudix hydrolase" evidence="7">
    <location>
        <begin position="40"/>
        <end position="176"/>
    </location>
</feature>
<comment type="cofactor">
    <cofactor evidence="1">
        <name>Mn(2+)</name>
        <dbReference type="ChEBI" id="CHEBI:29035"/>
    </cofactor>
</comment>
<dbReference type="Gene3D" id="3.90.79.10">
    <property type="entry name" value="Nucleoside Triphosphate Pyrophosphohydrolase"/>
    <property type="match status" value="1"/>
</dbReference>
<dbReference type="CDD" id="cd03426">
    <property type="entry name" value="NUDIX_CoAse_Nudt7"/>
    <property type="match status" value="1"/>
</dbReference>
<keyword evidence="5" id="KW-0460">Magnesium</keyword>
<evidence type="ECO:0000256" key="6">
    <source>
        <dbReference type="ARBA" id="ARBA00023211"/>
    </source>
</evidence>
<gene>
    <name evidence="8" type="ORF">METZ01_LOCUS123945</name>
</gene>
<reference evidence="8" key="1">
    <citation type="submission" date="2018-05" db="EMBL/GenBank/DDBJ databases">
        <authorList>
            <person name="Lanie J.A."/>
            <person name="Ng W.-L."/>
            <person name="Kazmierczak K.M."/>
            <person name="Andrzejewski T.M."/>
            <person name="Davidsen T.M."/>
            <person name="Wayne K.J."/>
            <person name="Tettelin H."/>
            <person name="Glass J.I."/>
            <person name="Rusch D."/>
            <person name="Podicherti R."/>
            <person name="Tsui H.-C.T."/>
            <person name="Winkler M.E."/>
        </authorList>
    </citation>
    <scope>NUCLEOTIDE SEQUENCE</scope>
</reference>
<keyword evidence="4" id="KW-0378">Hydrolase</keyword>
<evidence type="ECO:0000313" key="8">
    <source>
        <dbReference type="EMBL" id="SVA71091.1"/>
    </source>
</evidence>